<dbReference type="EMBL" id="JBHSHD010000010">
    <property type="protein sequence ID" value="MFC4821494.1"/>
    <property type="molecule type" value="Genomic_DNA"/>
</dbReference>
<keyword evidence="3" id="KW-1185">Reference proteome</keyword>
<name>A0ABV9R140_9GAMM</name>
<gene>
    <name evidence="2" type="ORF">ACFO6Q_14265</name>
</gene>
<comment type="caution">
    <text evidence="2">The sequence shown here is derived from an EMBL/GenBank/DDBJ whole genome shotgun (WGS) entry which is preliminary data.</text>
</comment>
<dbReference type="Gene3D" id="2.160.20.10">
    <property type="entry name" value="Single-stranded right-handed beta-helix, Pectin lyase-like"/>
    <property type="match status" value="1"/>
</dbReference>
<dbReference type="NCBIfam" id="NF041518">
    <property type="entry name" value="choice_anch_Q"/>
    <property type="match status" value="1"/>
</dbReference>
<dbReference type="Proteomes" id="UP001595886">
    <property type="component" value="Unassembled WGS sequence"/>
</dbReference>
<dbReference type="InterPro" id="IPR012334">
    <property type="entry name" value="Pectin_lyas_fold"/>
</dbReference>
<evidence type="ECO:0000313" key="2">
    <source>
        <dbReference type="EMBL" id="MFC4821494.1"/>
    </source>
</evidence>
<proteinExistence type="predicted"/>
<accession>A0ABV9R140</accession>
<organism evidence="2 3">
    <name type="scientific">Dokdonella ginsengisoli</name>
    <dbReference type="NCBI Taxonomy" id="363846"/>
    <lineage>
        <taxon>Bacteria</taxon>
        <taxon>Pseudomonadati</taxon>
        <taxon>Pseudomonadota</taxon>
        <taxon>Gammaproteobacteria</taxon>
        <taxon>Lysobacterales</taxon>
        <taxon>Rhodanobacteraceae</taxon>
        <taxon>Dokdonella</taxon>
    </lineage>
</organism>
<sequence>MRIRSILPRPPLRIAPRALAHAVALAFGWVAASGAVAATGAPPAGGIVVVQNCDDDGTGSLREAVRDLAVSGDTIDLRFLSCSTITLTSGAIATGLDDLDIVGPGSPLFAAYAQSAGRTLSISGGGAFPVFAHVGAGTLRLSGVGVTEGYKYSATDRAPGGCLYSQGSVVLERATVSDCTARSAGSDAAEGGGLFVAGDLVLVDSVISGNTAIADQSVAFGGGASVGGALRSKYSVFAGNEASGSDGGGRGSFGAAVVRGDAFVAGSGIVLNTADDVGGLALLGSGATTPLVVRNTTIFLNQSGRLSATAGLLAGAELALSNSTIAGNFLAVDPAPIPGAAAGLSLAGQARIDSSIVSRNAVTPAAQAPVLSDLGGTQTTVVGSHNLIGTSSVPLPPDTLRGDPRLVPMLSPVRTHHGLAFLLPFADADSPAIDAGANPFALATDQRGAPYRRIEGAAPDIGAYEADPDRIFQDGFD</sequence>
<dbReference type="RefSeq" id="WP_380021771.1">
    <property type="nucleotide sequence ID" value="NZ_JBHSHD010000010.1"/>
</dbReference>
<feature type="signal peptide" evidence="1">
    <location>
        <begin position="1"/>
        <end position="37"/>
    </location>
</feature>
<reference evidence="3" key="1">
    <citation type="journal article" date="2019" name="Int. J. Syst. Evol. Microbiol.">
        <title>The Global Catalogue of Microorganisms (GCM) 10K type strain sequencing project: providing services to taxonomists for standard genome sequencing and annotation.</title>
        <authorList>
            <consortium name="The Broad Institute Genomics Platform"/>
            <consortium name="The Broad Institute Genome Sequencing Center for Infectious Disease"/>
            <person name="Wu L."/>
            <person name="Ma J."/>
        </authorList>
    </citation>
    <scope>NUCLEOTIDE SEQUENCE [LARGE SCALE GENOMIC DNA]</scope>
    <source>
        <strain evidence="3">CCUG 30340</strain>
    </source>
</reference>
<protein>
    <submittedName>
        <fullName evidence="2">Choice-of-anchor Q domain-containing protein</fullName>
    </submittedName>
</protein>
<dbReference type="InterPro" id="IPR059226">
    <property type="entry name" value="Choice_anch_Q_dom"/>
</dbReference>
<keyword evidence="1" id="KW-0732">Signal</keyword>
<dbReference type="SUPFAM" id="SSF51126">
    <property type="entry name" value="Pectin lyase-like"/>
    <property type="match status" value="1"/>
</dbReference>
<feature type="chain" id="PRO_5045613748" evidence="1">
    <location>
        <begin position="38"/>
        <end position="477"/>
    </location>
</feature>
<evidence type="ECO:0000313" key="3">
    <source>
        <dbReference type="Proteomes" id="UP001595886"/>
    </source>
</evidence>
<evidence type="ECO:0000256" key="1">
    <source>
        <dbReference type="SAM" id="SignalP"/>
    </source>
</evidence>
<dbReference type="InterPro" id="IPR011050">
    <property type="entry name" value="Pectin_lyase_fold/virulence"/>
</dbReference>